<gene>
    <name evidence="2" type="ORF">B7H23_11405</name>
</gene>
<evidence type="ECO:0000256" key="1">
    <source>
        <dbReference type="SAM" id="SignalP"/>
    </source>
</evidence>
<feature type="signal peptide" evidence="1">
    <location>
        <begin position="1"/>
        <end position="24"/>
    </location>
</feature>
<comment type="caution">
    <text evidence="2">The sequence shown here is derived from an EMBL/GenBank/DDBJ whole genome shotgun (WGS) entry which is preliminary data.</text>
</comment>
<dbReference type="InterPro" id="IPR018247">
    <property type="entry name" value="EF_Hand_1_Ca_BS"/>
</dbReference>
<name>A0A231UXS7_9HYPH</name>
<dbReference type="InterPro" id="IPR016537">
    <property type="entry name" value="UCP008159_ABC"/>
</dbReference>
<reference evidence="3" key="1">
    <citation type="journal article" date="2017" name="Int. J. Syst. Evol. Microbiol.">
        <title>Notoacmeibacter marinus gen. nov., sp. nov., isolated from the gut of a limpet and proposal of Notoacmeibacteraceae fam. nov. in the order Rhizobiales of the class Alphaproteobacteria.</title>
        <authorList>
            <person name="Huang Z."/>
            <person name="Guo F."/>
            <person name="Lai Q."/>
        </authorList>
    </citation>
    <scope>NUCLEOTIDE SEQUENCE [LARGE SCALE GENOMIC DNA]</scope>
    <source>
        <strain evidence="3">XMTR2A4</strain>
    </source>
</reference>
<keyword evidence="1" id="KW-0732">Signal</keyword>
<evidence type="ECO:0008006" key="4">
    <source>
        <dbReference type="Google" id="ProtNLM"/>
    </source>
</evidence>
<protein>
    <recommendedName>
        <fullName evidence="4">ABC transporter substrate-binding protein</fullName>
    </recommendedName>
</protein>
<feature type="chain" id="PRO_5013325579" description="ABC transporter substrate-binding protein" evidence="1">
    <location>
        <begin position="25"/>
        <end position="219"/>
    </location>
</feature>
<keyword evidence="3" id="KW-1185">Reference proteome</keyword>
<evidence type="ECO:0000313" key="3">
    <source>
        <dbReference type="Proteomes" id="UP000215405"/>
    </source>
</evidence>
<dbReference type="Pfam" id="PF06226">
    <property type="entry name" value="DUF1007"/>
    <property type="match status" value="1"/>
</dbReference>
<dbReference type="AlphaFoldDB" id="A0A231UXS7"/>
<dbReference type="InterPro" id="IPR010412">
    <property type="entry name" value="DUF1007"/>
</dbReference>
<dbReference type="PIRSF" id="PIRSF008159">
    <property type="entry name" value="UCP008159_ABC"/>
    <property type="match status" value="1"/>
</dbReference>
<dbReference type="OrthoDB" id="1679673at2"/>
<proteinExistence type="predicted"/>
<sequence length="219" mass="24523">MKYAVIRSLATLAFALGGTAAAYAHPHVWAEARMEVVIEGNAVTALRHVWRFDDIFTATVILEFDRNTDNTLDSDELEEVGSVIRESTAEFGYFQSVTKNDEAAPMMPPPVIQTDLQDGRLLVFFESRSMPPMPLTGKLSFGVFDPTFYTAIDFQRDEDMVSEALPTHCKRSVIRPDPDQLMADYADNLDQFFYDTTDTTDPNGLFATRLELNCSKAEG</sequence>
<dbReference type="EMBL" id="NBYO01000002">
    <property type="protein sequence ID" value="OXT00690.1"/>
    <property type="molecule type" value="Genomic_DNA"/>
</dbReference>
<accession>A0A231UXS7</accession>
<evidence type="ECO:0000313" key="2">
    <source>
        <dbReference type="EMBL" id="OXT00690.1"/>
    </source>
</evidence>
<organism evidence="2 3">
    <name type="scientific">Notoacmeibacter marinus</name>
    <dbReference type="NCBI Taxonomy" id="1876515"/>
    <lineage>
        <taxon>Bacteria</taxon>
        <taxon>Pseudomonadati</taxon>
        <taxon>Pseudomonadota</taxon>
        <taxon>Alphaproteobacteria</taxon>
        <taxon>Hyphomicrobiales</taxon>
        <taxon>Notoacmeibacteraceae</taxon>
        <taxon>Notoacmeibacter</taxon>
    </lineage>
</organism>
<dbReference type="PROSITE" id="PS00018">
    <property type="entry name" value="EF_HAND_1"/>
    <property type="match status" value="1"/>
</dbReference>
<dbReference type="Proteomes" id="UP000215405">
    <property type="component" value="Unassembled WGS sequence"/>
</dbReference>